<dbReference type="RefSeq" id="WP_198617252.1">
    <property type="nucleotide sequence ID" value="NZ_JABANU010000004.1"/>
</dbReference>
<dbReference type="Gene3D" id="6.10.250.690">
    <property type="match status" value="1"/>
</dbReference>
<evidence type="ECO:0000256" key="7">
    <source>
        <dbReference type="PROSITE-ProRule" id="PRU01091"/>
    </source>
</evidence>
<dbReference type="Gene3D" id="1.10.10.10">
    <property type="entry name" value="Winged helix-like DNA-binding domain superfamily/Winged helix DNA-binding domain"/>
    <property type="match status" value="1"/>
</dbReference>
<dbReference type="InterPro" id="IPR001789">
    <property type="entry name" value="Sig_transdc_resp-reg_receiver"/>
</dbReference>
<reference evidence="10 11" key="1">
    <citation type="submission" date="2020-04" db="EMBL/GenBank/DDBJ databases">
        <title>Staphylococcus species from domestic dog.</title>
        <authorList>
            <person name="Paterson G.K."/>
        </authorList>
    </citation>
    <scope>NUCLEOTIDE SEQUENCE [LARGE SCALE GENOMIC DNA]</scope>
    <source>
        <strain evidence="10 11">H16/1A</strain>
    </source>
</reference>
<evidence type="ECO:0000259" key="8">
    <source>
        <dbReference type="PROSITE" id="PS50110"/>
    </source>
</evidence>
<evidence type="ECO:0000256" key="3">
    <source>
        <dbReference type="ARBA" id="ARBA00023015"/>
    </source>
</evidence>
<dbReference type="SMART" id="SM00448">
    <property type="entry name" value="REC"/>
    <property type="match status" value="1"/>
</dbReference>
<keyword evidence="2" id="KW-0902">Two-component regulatory system</keyword>
<protein>
    <submittedName>
        <fullName evidence="10">Response regulator transcription factor</fullName>
    </submittedName>
</protein>
<proteinExistence type="predicted"/>
<evidence type="ECO:0000259" key="9">
    <source>
        <dbReference type="PROSITE" id="PS51755"/>
    </source>
</evidence>
<accession>A0ABS0T6T9</accession>
<keyword evidence="1 6" id="KW-0597">Phosphoprotein</keyword>
<dbReference type="PANTHER" id="PTHR48111:SF67">
    <property type="entry name" value="TRANSCRIPTIONAL REGULATORY PROTEIN TCTD"/>
    <property type="match status" value="1"/>
</dbReference>
<evidence type="ECO:0000313" key="11">
    <source>
        <dbReference type="Proteomes" id="UP000751852"/>
    </source>
</evidence>
<dbReference type="SUPFAM" id="SSF52172">
    <property type="entry name" value="CheY-like"/>
    <property type="match status" value="1"/>
</dbReference>
<dbReference type="InterPro" id="IPR039420">
    <property type="entry name" value="WalR-like"/>
</dbReference>
<dbReference type="Pfam" id="PF00072">
    <property type="entry name" value="Response_reg"/>
    <property type="match status" value="1"/>
</dbReference>
<dbReference type="SMART" id="SM00862">
    <property type="entry name" value="Trans_reg_C"/>
    <property type="match status" value="1"/>
</dbReference>
<feature type="modified residue" description="4-aspartylphosphate" evidence="6">
    <location>
        <position position="51"/>
    </location>
</feature>
<dbReference type="InterPro" id="IPR011006">
    <property type="entry name" value="CheY-like_superfamily"/>
</dbReference>
<keyword evidence="3" id="KW-0805">Transcription regulation</keyword>
<keyword evidence="4 7" id="KW-0238">DNA-binding</keyword>
<evidence type="ECO:0000256" key="4">
    <source>
        <dbReference type="ARBA" id="ARBA00023125"/>
    </source>
</evidence>
<sequence>MRVLLIEDNAMMGELIQNMLKLKQYAVDWLQEGEDVLLYMDQVHYDIVLVDWMLPDTSGIDIIRAIRQAQYPVPIIMLTAKSQTADKVQGLTVGADDYVTKPFDFEELEARMIAVMKRYHAMDQQYKTIGNLTYDYQKHVFLKDHHAINLTRNEYQLLELLFLNQVVSRALIIEKVWHLDQDVSDNNVDALIKQLRRKLKQLDVTLQIKSLRGVGYQLEVVP</sequence>
<dbReference type="Gene3D" id="3.40.50.2300">
    <property type="match status" value="1"/>
</dbReference>
<dbReference type="Pfam" id="PF00486">
    <property type="entry name" value="Trans_reg_C"/>
    <property type="match status" value="1"/>
</dbReference>
<keyword evidence="11" id="KW-1185">Reference proteome</keyword>
<dbReference type="PANTHER" id="PTHR48111">
    <property type="entry name" value="REGULATOR OF RPOS"/>
    <property type="match status" value="1"/>
</dbReference>
<feature type="domain" description="Response regulatory" evidence="8">
    <location>
        <begin position="2"/>
        <end position="116"/>
    </location>
</feature>
<organism evidence="10 11">
    <name type="scientific">Staphylococcus canis</name>
    <dbReference type="NCBI Taxonomy" id="2724942"/>
    <lineage>
        <taxon>Bacteria</taxon>
        <taxon>Bacillati</taxon>
        <taxon>Bacillota</taxon>
        <taxon>Bacilli</taxon>
        <taxon>Bacillales</taxon>
        <taxon>Staphylococcaceae</taxon>
        <taxon>Staphylococcus</taxon>
    </lineage>
</organism>
<feature type="DNA-binding region" description="OmpR/PhoB-type" evidence="7">
    <location>
        <begin position="124"/>
        <end position="220"/>
    </location>
</feature>
<dbReference type="CDD" id="cd00383">
    <property type="entry name" value="trans_reg_C"/>
    <property type="match status" value="1"/>
</dbReference>
<name>A0ABS0T6T9_9STAP</name>
<evidence type="ECO:0000256" key="6">
    <source>
        <dbReference type="PROSITE-ProRule" id="PRU00169"/>
    </source>
</evidence>
<dbReference type="Proteomes" id="UP000751852">
    <property type="component" value="Unassembled WGS sequence"/>
</dbReference>
<comment type="caution">
    <text evidence="10">The sequence shown here is derived from an EMBL/GenBank/DDBJ whole genome shotgun (WGS) entry which is preliminary data.</text>
</comment>
<evidence type="ECO:0000256" key="1">
    <source>
        <dbReference type="ARBA" id="ARBA00022553"/>
    </source>
</evidence>
<feature type="domain" description="OmpR/PhoB-type" evidence="9">
    <location>
        <begin position="124"/>
        <end position="220"/>
    </location>
</feature>
<dbReference type="EMBL" id="JABANU010000004">
    <property type="protein sequence ID" value="MBI5974463.1"/>
    <property type="molecule type" value="Genomic_DNA"/>
</dbReference>
<gene>
    <name evidence="10" type="ORF">HHH54_02480</name>
</gene>
<dbReference type="PROSITE" id="PS51755">
    <property type="entry name" value="OMPR_PHOB"/>
    <property type="match status" value="1"/>
</dbReference>
<evidence type="ECO:0000256" key="2">
    <source>
        <dbReference type="ARBA" id="ARBA00023012"/>
    </source>
</evidence>
<dbReference type="PROSITE" id="PS50110">
    <property type="entry name" value="RESPONSE_REGULATORY"/>
    <property type="match status" value="1"/>
</dbReference>
<evidence type="ECO:0000313" key="10">
    <source>
        <dbReference type="EMBL" id="MBI5974463.1"/>
    </source>
</evidence>
<evidence type="ECO:0000256" key="5">
    <source>
        <dbReference type="ARBA" id="ARBA00023163"/>
    </source>
</evidence>
<dbReference type="InterPro" id="IPR036388">
    <property type="entry name" value="WH-like_DNA-bd_sf"/>
</dbReference>
<dbReference type="InterPro" id="IPR001867">
    <property type="entry name" value="OmpR/PhoB-type_DNA-bd"/>
</dbReference>
<keyword evidence="5" id="KW-0804">Transcription</keyword>